<sequence length="61" mass="6782">MADIDIRELRAYEPYCVRCGESGPIETSAFLAFAWEQSHQCAEDALDARDGDDLSSELRSA</sequence>
<dbReference type="AlphaFoldDB" id="A0A506XXY9"/>
<evidence type="ECO:0000313" key="2">
    <source>
        <dbReference type="Proteomes" id="UP000316252"/>
    </source>
</evidence>
<reference evidence="1 2" key="1">
    <citation type="submission" date="2019-06" db="EMBL/GenBank/DDBJ databases">
        <authorList>
            <person name="Li F."/>
        </authorList>
    </citation>
    <scope>NUCLEOTIDE SEQUENCE [LARGE SCALE GENOMIC DNA]</scope>
    <source>
        <strain evidence="1 2">10F1D-1</strain>
    </source>
</reference>
<comment type="caution">
    <text evidence="1">The sequence shown here is derived from an EMBL/GenBank/DDBJ whole genome shotgun (WGS) entry which is preliminary data.</text>
</comment>
<evidence type="ECO:0000313" key="1">
    <source>
        <dbReference type="EMBL" id="TPW74562.1"/>
    </source>
</evidence>
<keyword evidence="2" id="KW-1185">Reference proteome</keyword>
<name>A0A506XXY9_9MICO</name>
<protein>
    <submittedName>
        <fullName evidence="1">Uncharacterized protein</fullName>
    </submittedName>
</protein>
<dbReference type="OrthoDB" id="5119671at2"/>
<organism evidence="1 2">
    <name type="scientific">Schumannella soli</name>
    <dbReference type="NCBI Taxonomy" id="2590779"/>
    <lineage>
        <taxon>Bacteria</taxon>
        <taxon>Bacillati</taxon>
        <taxon>Actinomycetota</taxon>
        <taxon>Actinomycetes</taxon>
        <taxon>Micrococcales</taxon>
        <taxon>Microbacteriaceae</taxon>
        <taxon>Schumannella</taxon>
    </lineage>
</organism>
<proteinExistence type="predicted"/>
<gene>
    <name evidence="1" type="ORF">FJ657_13265</name>
</gene>
<dbReference type="EMBL" id="VHQG01000004">
    <property type="protein sequence ID" value="TPW74562.1"/>
    <property type="molecule type" value="Genomic_DNA"/>
</dbReference>
<accession>A0A506XXY9</accession>
<dbReference type="Proteomes" id="UP000316252">
    <property type="component" value="Unassembled WGS sequence"/>
</dbReference>
<dbReference type="RefSeq" id="WP_141164200.1">
    <property type="nucleotide sequence ID" value="NZ_VHQG01000004.1"/>
</dbReference>